<name>A0A418SM61_9RHOB</name>
<protein>
    <recommendedName>
        <fullName evidence="5">HupE/UreJ family protein</fullName>
    </recommendedName>
</protein>
<sequence>MTKSCRGQSAIATIFPYTISALAMANPALAHVDEGRAGWLHPLSGMDHMVAMIAVGAWSAQLGGRAVWLIPTVFVAFMAVGGVIGYELIDLPYTETGVALSVLLLGLAIALNQKMPAPFAAPAIAIFGISHGYLHGYEMPVESNKALYTAGFLSTTAALHILGLITVHFAIKSQPGKRAVRIAGMSAALFGIWLLI</sequence>
<keyword evidence="4" id="KW-1185">Reference proteome</keyword>
<evidence type="ECO:0000313" key="4">
    <source>
        <dbReference type="Proteomes" id="UP000284202"/>
    </source>
</evidence>
<feature type="chain" id="PRO_5019161893" description="HupE/UreJ family protein" evidence="2">
    <location>
        <begin position="26"/>
        <end position="196"/>
    </location>
</feature>
<proteinExistence type="predicted"/>
<dbReference type="PIRSF" id="PIRSF016919">
    <property type="entry name" value="HupE_UreJ"/>
    <property type="match status" value="1"/>
</dbReference>
<organism evidence="3 4">
    <name type="scientific">Paracoccus onubensis</name>
    <dbReference type="NCBI Taxonomy" id="1675788"/>
    <lineage>
        <taxon>Bacteria</taxon>
        <taxon>Pseudomonadati</taxon>
        <taxon>Pseudomonadota</taxon>
        <taxon>Alphaproteobacteria</taxon>
        <taxon>Rhodobacterales</taxon>
        <taxon>Paracoccaceae</taxon>
        <taxon>Paracoccus</taxon>
    </lineage>
</organism>
<evidence type="ECO:0000313" key="3">
    <source>
        <dbReference type="EMBL" id="RJE82066.1"/>
    </source>
</evidence>
<feature type="transmembrane region" description="Helical" evidence="1">
    <location>
        <begin position="146"/>
        <end position="167"/>
    </location>
</feature>
<comment type="caution">
    <text evidence="3">The sequence shown here is derived from an EMBL/GenBank/DDBJ whole genome shotgun (WGS) entry which is preliminary data.</text>
</comment>
<keyword evidence="2" id="KW-0732">Signal</keyword>
<keyword evidence="1" id="KW-1133">Transmembrane helix</keyword>
<feature type="transmembrane region" description="Helical" evidence="1">
    <location>
        <begin position="66"/>
        <end position="86"/>
    </location>
</feature>
<feature type="transmembrane region" description="Helical" evidence="1">
    <location>
        <begin position="117"/>
        <end position="134"/>
    </location>
</feature>
<evidence type="ECO:0008006" key="5">
    <source>
        <dbReference type="Google" id="ProtNLM"/>
    </source>
</evidence>
<dbReference type="Proteomes" id="UP000284202">
    <property type="component" value="Unassembled WGS sequence"/>
</dbReference>
<dbReference type="Pfam" id="PF04955">
    <property type="entry name" value="HupE_UreJ"/>
    <property type="match status" value="1"/>
</dbReference>
<reference evidence="4" key="1">
    <citation type="submission" date="2018-09" db="EMBL/GenBank/DDBJ databases">
        <title>Acidovorax cavernicola nov. sp. isolated from Gruta de las Maravillas (Aracena, Spain).</title>
        <authorList>
            <person name="Jurado V."/>
            <person name="Gutierrez-Patricio S."/>
            <person name="Gonzalez-Pimentel J.L."/>
            <person name="Miller A.Z."/>
            <person name="Laiz L."/>
            <person name="Saiz-Jimenez C."/>
        </authorList>
    </citation>
    <scope>NUCLEOTIDE SEQUENCE [LARGE SCALE GENOMIC DNA]</scope>
    <source>
        <strain evidence="4">1011MAR3C25</strain>
    </source>
</reference>
<accession>A0A418SM61</accession>
<feature type="transmembrane region" description="Helical" evidence="1">
    <location>
        <begin position="92"/>
        <end position="110"/>
    </location>
</feature>
<feature type="transmembrane region" description="Helical" evidence="1">
    <location>
        <begin position="179"/>
        <end position="195"/>
    </location>
</feature>
<keyword evidence="1" id="KW-0472">Membrane</keyword>
<feature type="signal peptide" evidence="2">
    <location>
        <begin position="1"/>
        <end position="25"/>
    </location>
</feature>
<keyword evidence="1" id="KW-0812">Transmembrane</keyword>
<dbReference type="EMBL" id="QZCG01000020">
    <property type="protein sequence ID" value="RJE82066.1"/>
    <property type="molecule type" value="Genomic_DNA"/>
</dbReference>
<evidence type="ECO:0000256" key="2">
    <source>
        <dbReference type="SAM" id="SignalP"/>
    </source>
</evidence>
<gene>
    <name evidence="3" type="ORF">D3P04_21635</name>
</gene>
<dbReference type="AlphaFoldDB" id="A0A418SM61"/>
<dbReference type="InterPro" id="IPR007038">
    <property type="entry name" value="HupE_UreJ"/>
</dbReference>
<evidence type="ECO:0000256" key="1">
    <source>
        <dbReference type="SAM" id="Phobius"/>
    </source>
</evidence>